<reference evidence="2 3" key="1">
    <citation type="journal article" date="2023" name="Sci. Data">
        <title>Genome assembly of the Korean intertidal mud-creeper Batillaria attramentaria.</title>
        <authorList>
            <person name="Patra A.K."/>
            <person name="Ho P.T."/>
            <person name="Jun S."/>
            <person name="Lee S.J."/>
            <person name="Kim Y."/>
            <person name="Won Y.J."/>
        </authorList>
    </citation>
    <scope>NUCLEOTIDE SEQUENCE [LARGE SCALE GENOMIC DNA]</scope>
    <source>
        <strain evidence="2">Wonlab-2016</strain>
    </source>
</reference>
<feature type="transmembrane region" description="Helical" evidence="1">
    <location>
        <begin position="77"/>
        <end position="100"/>
    </location>
</feature>
<keyword evidence="3" id="KW-1185">Reference proteome</keyword>
<sequence length="103" mass="11376">MVVPEIPDRYQQENLLEASGDGLNVSLNNTVIHNLAVYGDRSVFLVGQTNRVRIVSASGLEAENAGGTSTESTILRWLFLFFLVMLLRDLLVLILVMAAYHAN</sequence>
<proteinExistence type="predicted"/>
<name>A0ABD0LJ53_9CAEN</name>
<evidence type="ECO:0000256" key="1">
    <source>
        <dbReference type="SAM" id="Phobius"/>
    </source>
</evidence>
<accession>A0ABD0LJ53</accession>
<keyword evidence="1" id="KW-0812">Transmembrane</keyword>
<dbReference type="Proteomes" id="UP001519460">
    <property type="component" value="Unassembled WGS sequence"/>
</dbReference>
<protein>
    <submittedName>
        <fullName evidence="2">Uncharacterized protein</fullName>
    </submittedName>
</protein>
<gene>
    <name evidence="2" type="ORF">BaRGS_00009400</name>
</gene>
<dbReference type="EMBL" id="JACVVK020000044">
    <property type="protein sequence ID" value="KAK7499425.1"/>
    <property type="molecule type" value="Genomic_DNA"/>
</dbReference>
<keyword evidence="1" id="KW-1133">Transmembrane helix</keyword>
<organism evidence="2 3">
    <name type="scientific">Batillaria attramentaria</name>
    <dbReference type="NCBI Taxonomy" id="370345"/>
    <lineage>
        <taxon>Eukaryota</taxon>
        <taxon>Metazoa</taxon>
        <taxon>Spiralia</taxon>
        <taxon>Lophotrochozoa</taxon>
        <taxon>Mollusca</taxon>
        <taxon>Gastropoda</taxon>
        <taxon>Caenogastropoda</taxon>
        <taxon>Sorbeoconcha</taxon>
        <taxon>Cerithioidea</taxon>
        <taxon>Batillariidae</taxon>
        <taxon>Batillaria</taxon>
    </lineage>
</organism>
<comment type="caution">
    <text evidence="2">The sequence shown here is derived from an EMBL/GenBank/DDBJ whole genome shotgun (WGS) entry which is preliminary data.</text>
</comment>
<keyword evidence="1" id="KW-0472">Membrane</keyword>
<evidence type="ECO:0000313" key="3">
    <source>
        <dbReference type="Proteomes" id="UP001519460"/>
    </source>
</evidence>
<dbReference type="AlphaFoldDB" id="A0ABD0LJ53"/>
<evidence type="ECO:0000313" key="2">
    <source>
        <dbReference type="EMBL" id="KAK7499425.1"/>
    </source>
</evidence>